<feature type="compositionally biased region" description="Basic and acidic residues" evidence="1">
    <location>
        <begin position="335"/>
        <end position="356"/>
    </location>
</feature>
<reference evidence="3" key="1">
    <citation type="submission" date="2020-11" db="EMBL/GenBank/DDBJ databases">
        <authorList>
            <person name="Tran Van P."/>
        </authorList>
    </citation>
    <scope>NUCLEOTIDE SEQUENCE</scope>
</reference>
<feature type="compositionally biased region" description="Polar residues" evidence="1">
    <location>
        <begin position="316"/>
        <end position="331"/>
    </location>
</feature>
<protein>
    <recommendedName>
        <fullName evidence="2">Kazal-like domain-containing protein</fullName>
    </recommendedName>
</protein>
<sequence>MVWQSPDDQQRGSTQFQIFADCPPPQCLHKFHPICAADGNIYVNPCIMDHVANCMDKSLQGMRCEKSSGPSFQLCAGTKISKGRQTIQDWTNGDRGYWATGGATGEAVLVSLNADEDERTASSAFEWKQPDLFIPVMDWFLQMFLLQLAWAYILLSNPNGLPSTSAQSSTSYSNGVSDGGTYDDGKATDDTTESRAHSSDGGTYDDGKATDDTTESGAHSSDGGTYDDGKATEDTTEAGGSTVGSTMDEGNSSAEPTISQAHSSDGGTYDDGKATDDTTESGGHSSDGGTYDDGKATDDTTESGGSTDGSTMDESNSSAEPTISQAHSSDGGTYDDGKATDDTTESGDKHMVKSETEQSNIHQNMVPGHPPVGQLTVAHQPVVKRQSV</sequence>
<evidence type="ECO:0000313" key="4">
    <source>
        <dbReference type="Proteomes" id="UP000678499"/>
    </source>
</evidence>
<evidence type="ECO:0000259" key="2">
    <source>
        <dbReference type="PROSITE" id="PS51465"/>
    </source>
</evidence>
<dbReference type="PROSITE" id="PS51465">
    <property type="entry name" value="KAZAL_2"/>
    <property type="match status" value="1"/>
</dbReference>
<dbReference type="SUPFAM" id="SSF100895">
    <property type="entry name" value="Kazal-type serine protease inhibitors"/>
    <property type="match status" value="1"/>
</dbReference>
<feature type="compositionally biased region" description="Basic and acidic residues" evidence="1">
    <location>
        <begin position="183"/>
        <end position="198"/>
    </location>
</feature>
<dbReference type="Proteomes" id="UP000678499">
    <property type="component" value="Unassembled WGS sequence"/>
</dbReference>
<evidence type="ECO:0000256" key="1">
    <source>
        <dbReference type="SAM" id="MobiDB-lite"/>
    </source>
</evidence>
<dbReference type="EMBL" id="OA886040">
    <property type="protein sequence ID" value="CAD7282586.1"/>
    <property type="molecule type" value="Genomic_DNA"/>
</dbReference>
<feature type="compositionally biased region" description="Polar residues" evidence="1">
    <location>
        <begin position="243"/>
        <end position="266"/>
    </location>
</feature>
<dbReference type="CDD" id="cd00104">
    <property type="entry name" value="KAZAL_FS"/>
    <property type="match status" value="1"/>
</dbReference>
<feature type="region of interest" description="Disordered" evidence="1">
    <location>
        <begin position="163"/>
        <end position="388"/>
    </location>
</feature>
<name>A0A7R9BVY6_9CRUS</name>
<dbReference type="AlphaFoldDB" id="A0A7R9BVY6"/>
<accession>A0A7R9BVY6</accession>
<organism evidence="3">
    <name type="scientific">Notodromas monacha</name>
    <dbReference type="NCBI Taxonomy" id="399045"/>
    <lineage>
        <taxon>Eukaryota</taxon>
        <taxon>Metazoa</taxon>
        <taxon>Ecdysozoa</taxon>
        <taxon>Arthropoda</taxon>
        <taxon>Crustacea</taxon>
        <taxon>Oligostraca</taxon>
        <taxon>Ostracoda</taxon>
        <taxon>Podocopa</taxon>
        <taxon>Podocopida</taxon>
        <taxon>Cypridocopina</taxon>
        <taxon>Cypridoidea</taxon>
        <taxon>Cyprididae</taxon>
        <taxon>Notodromas</taxon>
    </lineage>
</organism>
<dbReference type="InterPro" id="IPR002350">
    <property type="entry name" value="Kazal_dom"/>
</dbReference>
<evidence type="ECO:0000313" key="3">
    <source>
        <dbReference type="EMBL" id="CAD7282586.1"/>
    </source>
</evidence>
<dbReference type="Gene3D" id="3.30.60.30">
    <property type="match status" value="1"/>
</dbReference>
<keyword evidence="4" id="KW-1185">Reference proteome</keyword>
<gene>
    <name evidence="3" type="ORF">NMOB1V02_LOCUS10208</name>
</gene>
<dbReference type="EMBL" id="CAJPEX010004003">
    <property type="protein sequence ID" value="CAG0922738.1"/>
    <property type="molecule type" value="Genomic_DNA"/>
</dbReference>
<dbReference type="InterPro" id="IPR036058">
    <property type="entry name" value="Kazal_dom_sf"/>
</dbReference>
<feature type="compositionally biased region" description="Low complexity" evidence="1">
    <location>
        <begin position="302"/>
        <end position="315"/>
    </location>
</feature>
<feature type="domain" description="Kazal-like" evidence="2">
    <location>
        <begin position="16"/>
        <end position="66"/>
    </location>
</feature>
<feature type="compositionally biased region" description="Low complexity" evidence="1">
    <location>
        <begin position="163"/>
        <end position="173"/>
    </location>
</feature>
<proteinExistence type="predicted"/>